<dbReference type="InterPro" id="IPR013342">
    <property type="entry name" value="Mandelate_racemase_C"/>
</dbReference>
<dbReference type="GO" id="GO:0016052">
    <property type="term" value="P:carbohydrate catabolic process"/>
    <property type="evidence" value="ECO:0007669"/>
    <property type="project" value="TreeGrafter"/>
</dbReference>
<dbReference type="PANTHER" id="PTHR13794">
    <property type="entry name" value="ENOLASE SUPERFAMILY, MANDELATE RACEMASE"/>
    <property type="match status" value="1"/>
</dbReference>
<dbReference type="SMART" id="SM00922">
    <property type="entry name" value="MR_MLE"/>
    <property type="match status" value="1"/>
</dbReference>
<feature type="domain" description="Mandelate racemase/muconate lactonizing enzyme C-terminal" evidence="4">
    <location>
        <begin position="145"/>
        <end position="242"/>
    </location>
</feature>
<dbReference type="SUPFAM" id="SSF51604">
    <property type="entry name" value="Enolase C-terminal domain-like"/>
    <property type="match status" value="1"/>
</dbReference>
<dbReference type="InterPro" id="IPR036849">
    <property type="entry name" value="Enolase-like_C_sf"/>
</dbReference>
<protein>
    <submittedName>
        <fullName evidence="5">Mandelate racemase/muconate lactonizing protein</fullName>
    </submittedName>
</protein>
<evidence type="ECO:0000256" key="3">
    <source>
        <dbReference type="ARBA" id="ARBA00022842"/>
    </source>
</evidence>
<dbReference type="InterPro" id="IPR029065">
    <property type="entry name" value="Enolase_C-like"/>
</dbReference>
<dbReference type="PANTHER" id="PTHR13794:SF58">
    <property type="entry name" value="MITOCHONDRIAL ENOLASE SUPERFAMILY MEMBER 1"/>
    <property type="match status" value="1"/>
</dbReference>
<dbReference type="SFLD" id="SFLDS00001">
    <property type="entry name" value="Enolase"/>
    <property type="match status" value="1"/>
</dbReference>
<dbReference type="InterPro" id="IPR018110">
    <property type="entry name" value="Mandel_Rmase/mucon_lact_enz_CS"/>
</dbReference>
<sequence length="366" mass="39019">MTASACPIGTVSARAYTVPTDAPEADGTFAWSETTLVVVTVAAGGRTGLGYTYGPATACALVKGPLSAAVAGTDAFDVPLCQRRMLDAVRNMGRSGIAALAISALDAALWDLKAKLLDVPLAALLGRVRTAVPIYGSGGFTSYDDDHLRAQLSEWVERDGCRWVKMKVGTKPRDDSRRVRVGKDAIGAATLFVDANGAYSVQEALRLAGVFQDECGVAWFEEPVSSDDLDGLAQVRERAPAGVDVAAGEYSFNTDDVHRMVARRAVHVVQVDASRCLGITGFLAAGAVCDAHHLDLSGHCAPALHLHVACSVPRLRHLEWFHDHVRIEHMLFDGAPVPRDGVIMPDMSRPGAGLEFKQQDAERYAA</sequence>
<evidence type="ECO:0000313" key="5">
    <source>
        <dbReference type="EMBL" id="GAN77468.1"/>
    </source>
</evidence>
<dbReference type="SUPFAM" id="SSF54826">
    <property type="entry name" value="Enolase N-terminal domain-like"/>
    <property type="match status" value="1"/>
</dbReference>
<keyword evidence="3" id="KW-0460">Magnesium</keyword>
<dbReference type="AlphaFoldDB" id="A0A0D6P8D0"/>
<evidence type="ECO:0000259" key="4">
    <source>
        <dbReference type="SMART" id="SM00922"/>
    </source>
</evidence>
<accession>A0A0D6P8D0</accession>
<dbReference type="InterPro" id="IPR029017">
    <property type="entry name" value="Enolase-like_N"/>
</dbReference>
<gene>
    <name evidence="5" type="ORF">Asru_0328_03</name>
</gene>
<dbReference type="RefSeq" id="WP_048861556.1">
    <property type="nucleotide sequence ID" value="NZ_BANB01000328.1"/>
</dbReference>
<dbReference type="GO" id="GO:0009063">
    <property type="term" value="P:amino acid catabolic process"/>
    <property type="evidence" value="ECO:0007669"/>
    <property type="project" value="InterPro"/>
</dbReference>
<comment type="caution">
    <text evidence="5">The sequence shown here is derived from an EMBL/GenBank/DDBJ whole genome shotgun (WGS) entry which is preliminary data.</text>
</comment>
<evidence type="ECO:0000313" key="6">
    <source>
        <dbReference type="Proteomes" id="UP000032680"/>
    </source>
</evidence>
<dbReference type="Pfam" id="PF02746">
    <property type="entry name" value="MR_MLE_N"/>
    <property type="match status" value="1"/>
</dbReference>
<proteinExistence type="predicted"/>
<organism evidence="5 6">
    <name type="scientific">Acidisphaera rubrifaciens HS-AP3</name>
    <dbReference type="NCBI Taxonomy" id="1231350"/>
    <lineage>
        <taxon>Bacteria</taxon>
        <taxon>Pseudomonadati</taxon>
        <taxon>Pseudomonadota</taxon>
        <taxon>Alphaproteobacteria</taxon>
        <taxon>Acetobacterales</taxon>
        <taxon>Acetobacteraceae</taxon>
        <taxon>Acidisphaera</taxon>
    </lineage>
</organism>
<dbReference type="Gene3D" id="3.30.390.10">
    <property type="entry name" value="Enolase-like, N-terminal domain"/>
    <property type="match status" value="1"/>
</dbReference>
<name>A0A0D6P8D0_9PROT</name>
<evidence type="ECO:0000256" key="1">
    <source>
        <dbReference type="ARBA" id="ARBA00001946"/>
    </source>
</evidence>
<comment type="cofactor">
    <cofactor evidence="1">
        <name>Mg(2+)</name>
        <dbReference type="ChEBI" id="CHEBI:18420"/>
    </cofactor>
</comment>
<dbReference type="GO" id="GO:0016836">
    <property type="term" value="F:hydro-lyase activity"/>
    <property type="evidence" value="ECO:0007669"/>
    <property type="project" value="TreeGrafter"/>
</dbReference>
<evidence type="ECO:0000256" key="2">
    <source>
        <dbReference type="ARBA" id="ARBA00022723"/>
    </source>
</evidence>
<dbReference type="Proteomes" id="UP000032680">
    <property type="component" value="Unassembled WGS sequence"/>
</dbReference>
<dbReference type="GO" id="GO:0000287">
    <property type="term" value="F:magnesium ion binding"/>
    <property type="evidence" value="ECO:0007669"/>
    <property type="project" value="TreeGrafter"/>
</dbReference>
<dbReference type="InterPro" id="IPR046945">
    <property type="entry name" value="RHMD-like"/>
</dbReference>
<dbReference type="Pfam" id="PF13378">
    <property type="entry name" value="MR_MLE_C"/>
    <property type="match status" value="1"/>
</dbReference>
<dbReference type="PROSITE" id="PS00908">
    <property type="entry name" value="MR_MLE_1"/>
    <property type="match status" value="1"/>
</dbReference>
<keyword evidence="2" id="KW-0479">Metal-binding</keyword>
<keyword evidence="6" id="KW-1185">Reference proteome</keyword>
<dbReference type="OrthoDB" id="7511553at2"/>
<dbReference type="InterPro" id="IPR013341">
    <property type="entry name" value="Mandelate_racemase_N_dom"/>
</dbReference>
<dbReference type="Gene3D" id="3.20.20.120">
    <property type="entry name" value="Enolase-like C-terminal domain"/>
    <property type="match status" value="1"/>
</dbReference>
<dbReference type="SFLD" id="SFLDG00179">
    <property type="entry name" value="mandelate_racemase"/>
    <property type="match status" value="1"/>
</dbReference>
<reference evidence="5 6" key="1">
    <citation type="submission" date="2012-11" db="EMBL/GenBank/DDBJ databases">
        <title>Whole genome sequence of Acidisphaera rubrifaciens HS-AP3.</title>
        <authorList>
            <person name="Azuma Y."/>
            <person name="Higashiura N."/>
            <person name="Hirakawa H."/>
            <person name="Matsushita K."/>
        </authorList>
    </citation>
    <scope>NUCLEOTIDE SEQUENCE [LARGE SCALE GENOMIC DNA]</scope>
    <source>
        <strain evidence="5 6">HS-AP3</strain>
    </source>
</reference>
<dbReference type="EMBL" id="BANB01000328">
    <property type="protein sequence ID" value="GAN77468.1"/>
    <property type="molecule type" value="Genomic_DNA"/>
</dbReference>
<dbReference type="CDD" id="cd03328">
    <property type="entry name" value="MR_like_3"/>
    <property type="match status" value="1"/>
</dbReference>